<evidence type="ECO:0000313" key="3">
    <source>
        <dbReference type="Proteomes" id="UP000825933"/>
    </source>
</evidence>
<organism evidence="2 3">
    <name type="scientific">Methanobacterium spitsbergense</name>
    <dbReference type="NCBI Taxonomy" id="2874285"/>
    <lineage>
        <taxon>Archaea</taxon>
        <taxon>Methanobacteriati</taxon>
        <taxon>Methanobacteriota</taxon>
        <taxon>Methanomada group</taxon>
        <taxon>Methanobacteria</taxon>
        <taxon>Methanobacteriales</taxon>
        <taxon>Methanobacteriaceae</taxon>
        <taxon>Methanobacterium</taxon>
    </lineage>
</organism>
<dbReference type="Proteomes" id="UP000825933">
    <property type="component" value="Unassembled WGS sequence"/>
</dbReference>
<evidence type="ECO:0000259" key="1">
    <source>
        <dbReference type="Pfam" id="PF03235"/>
    </source>
</evidence>
<feature type="domain" description="GmrSD restriction endonucleases N-terminal" evidence="1">
    <location>
        <begin position="10"/>
        <end position="276"/>
    </location>
</feature>
<proteinExistence type="predicted"/>
<dbReference type="PANTHER" id="PTHR37292">
    <property type="entry name" value="VNG6097C"/>
    <property type="match status" value="1"/>
</dbReference>
<dbReference type="RefSeq" id="WP_223791491.1">
    <property type="nucleotide sequence ID" value="NZ_JAIOUQ010000008.1"/>
</dbReference>
<sequence>MKKYNTDSIGNMMSQISQNEVYLPAIQRKFVWKYDQIEMLFDSIMRGYPIGTFLFWSVVGDTKDDYTFYKFIQEYHGRDNFFNEVAPKPELKNKIIGVLDGQQRLSSMYIALQGTYAYKKKHYRIESKGAFPKREMYLNLFPTKKLDESIIYEFKFLSKEDYEEFDKDLLWFKIRDDQLWFKVKEILKWEKDPDIDKYYDELIETQHLTNEFINLIKENKARIKKILRILHTRLTNEELINFYELDEQNLDEILDIFVRVNSGGTQLSKSDLLFSTIVARWEKARDEIDFLLKNINQKGEGFEFDNDFIMRACLVLTDAPIVFTVKSFKKDNIYKIMGNWEDIKLSIENMVDLLVDFGFNDKNLTSLNATIPLAYYLMKGGQITKKTKHDLKIYLIQSLIQKIYGGQGDSVLTNMRDALRIKSQEDYILRYKNFDLGNFIQNLELTGNKRFKIGEDDVEDLLENKKGPYTFMILSLLYPNIKFGLVRLHQDHIHPASSFTNAKLNKYGILEEEWKHWQLLKDQLPNLQIMEGSENESKNKTPFKDWLKGENADEIPNVPDIDKFLSDNYIPINTSLEFQDFLKFFERRKAILRDEIRKRLF</sequence>
<dbReference type="EMBL" id="JAIOUQ010000008">
    <property type="protein sequence ID" value="MBZ2165897.1"/>
    <property type="molecule type" value="Genomic_DNA"/>
</dbReference>
<protein>
    <submittedName>
        <fullName evidence="2">DUF262 domain-containing protein</fullName>
    </submittedName>
</protein>
<name>A0A8T5UUK6_9EURY</name>
<reference evidence="3" key="1">
    <citation type="journal article" date="2022" name="Microbiol. Resour. Announc.">
        <title>Draft Genome Sequence of a Methanogenic Archaeon from West Spitsbergen Permafrost.</title>
        <authorList>
            <person name="Trubitsyn V."/>
            <person name="Rivkina E."/>
            <person name="Shcherbakova V."/>
        </authorList>
    </citation>
    <scope>NUCLEOTIDE SEQUENCE [LARGE SCALE GENOMIC DNA]</scope>
    <source>
        <strain evidence="3">VT</strain>
    </source>
</reference>
<dbReference type="Pfam" id="PF03235">
    <property type="entry name" value="GmrSD_N"/>
    <property type="match status" value="1"/>
</dbReference>
<accession>A0A8T5UUK6</accession>
<gene>
    <name evidence="2" type="ORF">K8N75_07580</name>
</gene>
<evidence type="ECO:0000313" key="2">
    <source>
        <dbReference type="EMBL" id="MBZ2165897.1"/>
    </source>
</evidence>
<dbReference type="AlphaFoldDB" id="A0A8T5UUK6"/>
<keyword evidence="3" id="KW-1185">Reference proteome</keyword>
<dbReference type="InterPro" id="IPR004919">
    <property type="entry name" value="GmrSD_N"/>
</dbReference>
<dbReference type="PANTHER" id="PTHR37292:SF2">
    <property type="entry name" value="DUF262 DOMAIN-CONTAINING PROTEIN"/>
    <property type="match status" value="1"/>
</dbReference>
<comment type="caution">
    <text evidence="2">The sequence shown here is derived from an EMBL/GenBank/DDBJ whole genome shotgun (WGS) entry which is preliminary data.</text>
</comment>